<feature type="region of interest" description="Disordered" evidence="2">
    <location>
        <begin position="623"/>
        <end position="736"/>
    </location>
</feature>
<sequence>MNYSHAARQHLQLLTIRYTLLRRFSYTTLILSLIWIYAVHRGERGVFNAHIAACDWQKWERWPSEATPHRMVFVADPQLVDPHTYPGRPWPLSTATEFYTDLYMARNFRLINSQLDPDSVLFLGDLLDGAREWAPDVARPLTQQQREWLEQMGKPKEEDQGGLVQRDIDHEENVSKQTIQKRTMESYNAAVNDPWRTGEVSKKDHFLDKNEKDLKAFVHMEDGRWRAWGQEQFDSEYFRFDRIFFGSEQLYPNADRRLFATHEVLADPVSIQNGAKDITTQQYATLGHRQRRVLVSLPGNHDVGFGTGVQLAIRDRFRAYFGEGNQINVLGNHTIISLDTLSLSAKSQFTAPDGETTEEQQAELEHIWKQPTDFLDDLRRPSGKAVADALSQYYPEEYWPEKWTHVVEDPLTAAARPSELSSKAELPVILLTHVPLFREHNVDCGPLREKGRALSIAMGYQYQNVLTQSLSNSVVSKVSEAGDIVHVFSGDDHDYCDVSHRYNVPRARGETRLSSTMRTIRETTVKSFSWAMGVRQPGFLLVSLWNPVDHLGNSIGVSERTLQTQLCLLPDQLSIFINYALMLGVTIISLIIRALYIGLKNVDPYADPEDLFPLLPSRSSFPHLSSKDNGSANGYSTPKHTSSETKGRQRASSTSTSVKHNHNGANGKTHLGVQRSYNARTRSVSPAQGYSLPNIQSSSTGGLVDKAGYYPPVRWGDPSDVDSDEESHIGDEPDSQAKWKWKKRTVKGKGRRVLDEFVAGVLFISGPVMLYYSWLIRHG</sequence>
<dbReference type="Proteomes" id="UP001303373">
    <property type="component" value="Chromosome 8"/>
</dbReference>
<feature type="compositionally biased region" description="Polar residues" evidence="2">
    <location>
        <begin position="675"/>
        <end position="701"/>
    </location>
</feature>
<protein>
    <recommendedName>
        <fullName evidence="6">Calcineurin-like phosphoesterase domain-containing protein</fullName>
    </recommendedName>
</protein>
<evidence type="ECO:0000256" key="3">
    <source>
        <dbReference type="SAM" id="Phobius"/>
    </source>
</evidence>
<feature type="transmembrane region" description="Helical" evidence="3">
    <location>
        <begin position="753"/>
        <end position="774"/>
    </location>
</feature>
<keyword evidence="3" id="KW-0812">Transmembrane</keyword>
<accession>A0AAQ3M721</accession>
<organism evidence="4 5">
    <name type="scientific">Acrodontium crateriforme</name>
    <dbReference type="NCBI Taxonomy" id="150365"/>
    <lineage>
        <taxon>Eukaryota</taxon>
        <taxon>Fungi</taxon>
        <taxon>Dikarya</taxon>
        <taxon>Ascomycota</taxon>
        <taxon>Pezizomycotina</taxon>
        <taxon>Dothideomycetes</taxon>
        <taxon>Dothideomycetidae</taxon>
        <taxon>Mycosphaerellales</taxon>
        <taxon>Teratosphaeriaceae</taxon>
        <taxon>Acrodontium</taxon>
    </lineage>
</organism>
<feature type="compositionally biased region" description="Basic and acidic residues" evidence="2">
    <location>
        <begin position="726"/>
        <end position="736"/>
    </location>
</feature>
<dbReference type="GO" id="GO:0006506">
    <property type="term" value="P:GPI anchor biosynthetic process"/>
    <property type="evidence" value="ECO:0007669"/>
    <property type="project" value="InterPro"/>
</dbReference>
<gene>
    <name evidence="4" type="ORF">R9X50_00520600</name>
</gene>
<dbReference type="PANTHER" id="PTHR13315:SF4">
    <property type="entry name" value="METALLOPHOSPHOESTERASE, ISOFORM E"/>
    <property type="match status" value="1"/>
</dbReference>
<keyword evidence="5" id="KW-1185">Reference proteome</keyword>
<keyword evidence="1 3" id="KW-0472">Membrane</keyword>
<name>A0AAQ3M721_9PEZI</name>
<evidence type="ECO:0000313" key="5">
    <source>
        <dbReference type="Proteomes" id="UP001303373"/>
    </source>
</evidence>
<keyword evidence="3" id="KW-1133">Transmembrane helix</keyword>
<reference evidence="4 5" key="1">
    <citation type="submission" date="2023-11" db="EMBL/GenBank/DDBJ databases">
        <title>An acidophilic fungus is an integral part of prey digestion in a carnivorous sundew plant.</title>
        <authorList>
            <person name="Tsai I.J."/>
        </authorList>
    </citation>
    <scope>NUCLEOTIDE SEQUENCE [LARGE SCALE GENOMIC DNA]</scope>
    <source>
        <strain evidence="4">169a</strain>
    </source>
</reference>
<dbReference type="GO" id="GO:0016020">
    <property type="term" value="C:membrane"/>
    <property type="evidence" value="ECO:0007669"/>
    <property type="project" value="GOC"/>
</dbReference>
<feature type="transmembrane region" description="Helical" evidence="3">
    <location>
        <begin position="576"/>
        <end position="596"/>
    </location>
</feature>
<feature type="transmembrane region" description="Helical" evidence="3">
    <location>
        <begin position="20"/>
        <end position="38"/>
    </location>
</feature>
<dbReference type="InterPro" id="IPR033308">
    <property type="entry name" value="PGAP5/Cdc1/Ted1"/>
</dbReference>
<dbReference type="AlphaFoldDB" id="A0AAQ3M721"/>
<dbReference type="SUPFAM" id="SSF56300">
    <property type="entry name" value="Metallo-dependent phosphatases"/>
    <property type="match status" value="1"/>
</dbReference>
<feature type="compositionally biased region" description="Polar residues" evidence="2">
    <location>
        <begin position="623"/>
        <end position="640"/>
    </location>
</feature>
<dbReference type="InterPro" id="IPR029052">
    <property type="entry name" value="Metallo-depent_PP-like"/>
</dbReference>
<feature type="compositionally biased region" description="Polar residues" evidence="2">
    <location>
        <begin position="650"/>
        <end position="666"/>
    </location>
</feature>
<evidence type="ECO:0000313" key="4">
    <source>
        <dbReference type="EMBL" id="WPH02343.1"/>
    </source>
</evidence>
<evidence type="ECO:0000256" key="1">
    <source>
        <dbReference type="ARBA" id="ARBA00023136"/>
    </source>
</evidence>
<dbReference type="EMBL" id="CP138587">
    <property type="protein sequence ID" value="WPH02343.1"/>
    <property type="molecule type" value="Genomic_DNA"/>
</dbReference>
<evidence type="ECO:0008006" key="6">
    <source>
        <dbReference type="Google" id="ProtNLM"/>
    </source>
</evidence>
<dbReference type="PANTHER" id="PTHR13315">
    <property type="entry name" value="METALLO PHOSPHOESTERASE RELATED"/>
    <property type="match status" value="1"/>
</dbReference>
<dbReference type="GO" id="GO:0005783">
    <property type="term" value="C:endoplasmic reticulum"/>
    <property type="evidence" value="ECO:0007669"/>
    <property type="project" value="TreeGrafter"/>
</dbReference>
<evidence type="ECO:0000256" key="2">
    <source>
        <dbReference type="SAM" id="MobiDB-lite"/>
    </source>
</evidence>
<proteinExistence type="predicted"/>